<dbReference type="GO" id="GO:0009055">
    <property type="term" value="F:electron transfer activity"/>
    <property type="evidence" value="ECO:0007669"/>
    <property type="project" value="InterPro"/>
</dbReference>
<dbReference type="GO" id="GO:0020037">
    <property type="term" value="F:heme binding"/>
    <property type="evidence" value="ECO:0007669"/>
    <property type="project" value="InterPro"/>
</dbReference>
<keyword evidence="5" id="KW-0732">Signal</keyword>
<keyword evidence="8" id="KW-1185">Reference proteome</keyword>
<protein>
    <submittedName>
        <fullName evidence="7">C-type cytochrome</fullName>
    </submittedName>
</protein>
<dbReference type="SUPFAM" id="SSF46626">
    <property type="entry name" value="Cytochrome c"/>
    <property type="match status" value="1"/>
</dbReference>
<dbReference type="InterPro" id="IPR036909">
    <property type="entry name" value="Cyt_c-like_dom_sf"/>
</dbReference>
<accession>A0A6I3KNZ7</accession>
<evidence type="ECO:0000256" key="2">
    <source>
        <dbReference type="ARBA" id="ARBA00022723"/>
    </source>
</evidence>
<dbReference type="EMBL" id="WMBQ01000002">
    <property type="protein sequence ID" value="MTD95650.1"/>
    <property type="molecule type" value="Genomic_DNA"/>
</dbReference>
<evidence type="ECO:0000259" key="6">
    <source>
        <dbReference type="PROSITE" id="PS51007"/>
    </source>
</evidence>
<dbReference type="Gene3D" id="1.10.760.10">
    <property type="entry name" value="Cytochrome c-like domain"/>
    <property type="match status" value="1"/>
</dbReference>
<gene>
    <name evidence="7" type="ORF">GIW81_15025</name>
</gene>
<keyword evidence="3 4" id="KW-0408">Iron</keyword>
<dbReference type="PROSITE" id="PS51007">
    <property type="entry name" value="CYTC"/>
    <property type="match status" value="1"/>
</dbReference>
<evidence type="ECO:0000256" key="5">
    <source>
        <dbReference type="SAM" id="SignalP"/>
    </source>
</evidence>
<reference evidence="7 8" key="1">
    <citation type="submission" date="2019-11" db="EMBL/GenBank/DDBJ databases">
        <title>Identification of a novel strain.</title>
        <authorList>
            <person name="Xu Q."/>
            <person name="Wang G."/>
        </authorList>
    </citation>
    <scope>NUCLEOTIDE SEQUENCE [LARGE SCALE GENOMIC DNA]</scope>
    <source>
        <strain evidence="8">xq</strain>
    </source>
</reference>
<organism evidence="7 8">
    <name type="scientific">Hyphomicrobium album</name>
    <dbReference type="NCBI Taxonomy" id="2665159"/>
    <lineage>
        <taxon>Bacteria</taxon>
        <taxon>Pseudomonadati</taxon>
        <taxon>Pseudomonadota</taxon>
        <taxon>Alphaproteobacteria</taxon>
        <taxon>Hyphomicrobiales</taxon>
        <taxon>Hyphomicrobiaceae</taxon>
        <taxon>Hyphomicrobium</taxon>
    </lineage>
</organism>
<evidence type="ECO:0000313" key="8">
    <source>
        <dbReference type="Proteomes" id="UP000440694"/>
    </source>
</evidence>
<dbReference type="RefSeq" id="WP_154740175.1">
    <property type="nucleotide sequence ID" value="NZ_WMBQ01000002.1"/>
</dbReference>
<evidence type="ECO:0000256" key="3">
    <source>
        <dbReference type="ARBA" id="ARBA00023004"/>
    </source>
</evidence>
<evidence type="ECO:0000256" key="4">
    <source>
        <dbReference type="PROSITE-ProRule" id="PRU00433"/>
    </source>
</evidence>
<feature type="domain" description="Cytochrome c" evidence="6">
    <location>
        <begin position="182"/>
        <end position="270"/>
    </location>
</feature>
<keyword evidence="2 4" id="KW-0479">Metal-binding</keyword>
<dbReference type="Pfam" id="PF00034">
    <property type="entry name" value="Cytochrom_C"/>
    <property type="match status" value="1"/>
</dbReference>
<dbReference type="InterPro" id="IPR009056">
    <property type="entry name" value="Cyt_c-like_dom"/>
</dbReference>
<dbReference type="AlphaFoldDB" id="A0A6I3KNZ7"/>
<evidence type="ECO:0000313" key="7">
    <source>
        <dbReference type="EMBL" id="MTD95650.1"/>
    </source>
</evidence>
<keyword evidence="1 4" id="KW-0349">Heme</keyword>
<comment type="caution">
    <text evidence="7">The sequence shown here is derived from an EMBL/GenBank/DDBJ whole genome shotgun (WGS) entry which is preliminary data.</text>
</comment>
<dbReference type="Proteomes" id="UP000440694">
    <property type="component" value="Unassembled WGS sequence"/>
</dbReference>
<feature type="chain" id="PRO_5026185370" evidence="5">
    <location>
        <begin position="17"/>
        <end position="272"/>
    </location>
</feature>
<name>A0A6I3KNZ7_9HYPH</name>
<proteinExistence type="predicted"/>
<feature type="signal peptide" evidence="5">
    <location>
        <begin position="1"/>
        <end position="16"/>
    </location>
</feature>
<dbReference type="GO" id="GO:0046872">
    <property type="term" value="F:metal ion binding"/>
    <property type="evidence" value="ECO:0007669"/>
    <property type="project" value="UniProtKB-KW"/>
</dbReference>
<evidence type="ECO:0000256" key="1">
    <source>
        <dbReference type="ARBA" id="ARBA00022617"/>
    </source>
</evidence>
<sequence>MRIVLLPLLCTLILCAAARGEDAALTLKLGAEEQRFTAAELLARPDAATISIPDDVSYKRTMTYRAVPLLALIGDTPDPAVDTLEARAADGFVSQVPMALVEKGAKGGSVAWIAVEDRAAPWPPLPGKDVSAGPFYLVWEHPERSGVGTELWPYQTVALTGTESPPHRWPQMAVDATLPADDPARLGQQVFTTQCMPCHRMKGAGAADVGPDLGQPMNPTRYLTRDGLRALIRNPKAVRTWPQQQMPAFDVKALPDADLDAVIAYLTAMAPR</sequence>